<accession>F3QY61</accession>
<evidence type="ECO:0000313" key="2">
    <source>
        <dbReference type="Proteomes" id="UP000005546"/>
    </source>
</evidence>
<sequence>MTAHDTVMKGSVGWDWWNALPALMKKKRVVPKMAQCHFGVISASIK</sequence>
<gene>
    <name evidence="1" type="ORF">HMPREF9442_03153</name>
</gene>
<comment type="caution">
    <text evidence="1">The sequence shown here is derived from an EMBL/GenBank/DDBJ whole genome shotgun (WGS) entry which is preliminary data.</text>
</comment>
<protein>
    <submittedName>
        <fullName evidence="1">Uncharacterized protein</fullName>
    </submittedName>
</protein>
<organism evidence="1 2">
    <name type="scientific">Paraprevotella xylaniphila YIT 11841</name>
    <dbReference type="NCBI Taxonomy" id="762982"/>
    <lineage>
        <taxon>Bacteria</taxon>
        <taxon>Pseudomonadati</taxon>
        <taxon>Bacteroidota</taxon>
        <taxon>Bacteroidia</taxon>
        <taxon>Bacteroidales</taxon>
        <taxon>Prevotellaceae</taxon>
        <taxon>Paraprevotella</taxon>
    </lineage>
</organism>
<keyword evidence="2" id="KW-1185">Reference proteome</keyword>
<reference evidence="1 2" key="1">
    <citation type="submission" date="2011-02" db="EMBL/GenBank/DDBJ databases">
        <authorList>
            <person name="Weinstock G."/>
            <person name="Sodergren E."/>
            <person name="Clifton S."/>
            <person name="Fulton L."/>
            <person name="Fulton B."/>
            <person name="Courtney L."/>
            <person name="Fronick C."/>
            <person name="Harrison M."/>
            <person name="Strong C."/>
            <person name="Farmer C."/>
            <person name="Delahaunty K."/>
            <person name="Markovic C."/>
            <person name="Hall O."/>
            <person name="Minx P."/>
            <person name="Tomlinson C."/>
            <person name="Mitreva M."/>
            <person name="Hou S."/>
            <person name="Chen J."/>
            <person name="Wollam A."/>
            <person name="Pepin K.H."/>
            <person name="Johnson M."/>
            <person name="Bhonagiri V."/>
            <person name="Zhang X."/>
            <person name="Suruliraj S."/>
            <person name="Warren W."/>
            <person name="Chinwalla A."/>
            <person name="Mardis E.R."/>
            <person name="Wilson R.K."/>
        </authorList>
    </citation>
    <scope>NUCLEOTIDE SEQUENCE [LARGE SCALE GENOMIC DNA]</scope>
    <source>
        <strain evidence="1 2">YIT 11841</strain>
    </source>
</reference>
<dbReference type="STRING" id="762982.HMPREF9442_03153"/>
<dbReference type="HOGENOM" id="CLU_3186922_0_0_10"/>
<name>F3QY61_9BACT</name>
<dbReference type="Proteomes" id="UP000005546">
    <property type="component" value="Unassembled WGS sequence"/>
</dbReference>
<dbReference type="EMBL" id="AFBR01000092">
    <property type="protein sequence ID" value="EGG50707.1"/>
    <property type="molecule type" value="Genomic_DNA"/>
</dbReference>
<evidence type="ECO:0000313" key="1">
    <source>
        <dbReference type="EMBL" id="EGG50707.1"/>
    </source>
</evidence>
<dbReference type="AlphaFoldDB" id="F3QY61"/>
<proteinExistence type="predicted"/>